<dbReference type="CDD" id="cd14797">
    <property type="entry name" value="DUF302"/>
    <property type="match status" value="1"/>
</dbReference>
<proteinExistence type="predicted"/>
<dbReference type="InterPro" id="IPR005180">
    <property type="entry name" value="DUF302"/>
</dbReference>
<gene>
    <name evidence="3" type="primary">pbpE_2</name>
    <name evidence="3" type="ORF">I41_32680</name>
</gene>
<dbReference type="Proteomes" id="UP000317909">
    <property type="component" value="Chromosome"/>
</dbReference>
<dbReference type="PANTHER" id="PTHR46825">
    <property type="entry name" value="D-ALANYL-D-ALANINE-CARBOXYPEPTIDASE/ENDOPEPTIDASE AMPH"/>
    <property type="match status" value="1"/>
</dbReference>
<feature type="domain" description="Beta-lactamase-related" evidence="1">
    <location>
        <begin position="29"/>
        <end position="362"/>
    </location>
</feature>
<dbReference type="Pfam" id="PF00144">
    <property type="entry name" value="Beta-lactamase"/>
    <property type="match status" value="1"/>
</dbReference>
<evidence type="ECO:0000313" key="3">
    <source>
        <dbReference type="EMBL" id="QDT74074.1"/>
    </source>
</evidence>
<dbReference type="KEGG" id="llh:I41_32680"/>
<dbReference type="EMBL" id="CP036339">
    <property type="protein sequence ID" value="QDT74074.1"/>
    <property type="molecule type" value="Genomic_DNA"/>
</dbReference>
<reference evidence="3 4" key="1">
    <citation type="submission" date="2019-02" db="EMBL/GenBank/DDBJ databases">
        <title>Deep-cultivation of Planctomycetes and their phenomic and genomic characterization uncovers novel biology.</title>
        <authorList>
            <person name="Wiegand S."/>
            <person name="Jogler M."/>
            <person name="Boedeker C."/>
            <person name="Pinto D."/>
            <person name="Vollmers J."/>
            <person name="Rivas-Marin E."/>
            <person name="Kohn T."/>
            <person name="Peeters S.H."/>
            <person name="Heuer A."/>
            <person name="Rast P."/>
            <person name="Oberbeckmann S."/>
            <person name="Bunk B."/>
            <person name="Jeske O."/>
            <person name="Meyerdierks A."/>
            <person name="Storesund J.E."/>
            <person name="Kallscheuer N."/>
            <person name="Luecker S."/>
            <person name="Lage O.M."/>
            <person name="Pohl T."/>
            <person name="Merkel B.J."/>
            <person name="Hornburger P."/>
            <person name="Mueller R.-W."/>
            <person name="Bruemmer F."/>
            <person name="Labrenz M."/>
            <person name="Spormann A.M."/>
            <person name="Op den Camp H."/>
            <person name="Overmann J."/>
            <person name="Amann R."/>
            <person name="Jetten M.S.M."/>
            <person name="Mascher T."/>
            <person name="Medema M.H."/>
            <person name="Devos D.P."/>
            <person name="Kaster A.-K."/>
            <person name="Ovreas L."/>
            <person name="Rohde M."/>
            <person name="Galperin M.Y."/>
            <person name="Jogler C."/>
        </authorList>
    </citation>
    <scope>NUCLEOTIDE SEQUENCE [LARGE SCALE GENOMIC DNA]</scope>
    <source>
        <strain evidence="3 4">I41</strain>
    </source>
</reference>
<dbReference type="InterPro" id="IPR012338">
    <property type="entry name" value="Beta-lactam/transpept-like"/>
</dbReference>
<sequence>MLGTSIVLGQPAALAERGNPRVEFNGQTIDAMVADFMEEQRIPGMTLAIVQAPYIPRVVGYGVSNVEKGLLASPNTLWNVGQMTQAYTAVAIMQLVEAGKLGIDDPIGTHVAGLPSEWQAITVRQLMAHASGLPDYSQQAGFDASRAYAPAAVMALIAEAPLAFRPGTAVANSATDFYLLGLAVEAASGMSYEAFVTENQIKRLGLKNTMFASDLPQVKQEAVEANGFKHKEFLRERDYIDPTEMATGYAVQSGRLTPAKQNAQSAFFANGAVLASAEDISLWDMGLAGELLVSKKENRDFLYAPVKLADGATAPAHCGWRFPGHRGLMDIQGNVPGFSCYLSRFTDKSELLCVTLCANKEGVDLSGLARRIAGAFIRTLGPPVGPQAMACRESCYSVAETVDRLEALVKSKGIDVAARVDHAAAAKKKGLELPPTEVLIFGNPAVGTQLMQSRRSVALDLPLRVVVWEEADGTVWTGYHDVAGLAAQHGIGDRDEVVAAMQAGLEALLRQATAPY</sequence>
<dbReference type="Gene3D" id="3.30.310.70">
    <property type="entry name" value="TT1751-like domain"/>
    <property type="match status" value="1"/>
</dbReference>
<feature type="domain" description="DUF302" evidence="2">
    <location>
        <begin position="420"/>
        <end position="481"/>
    </location>
</feature>
<keyword evidence="4" id="KW-1185">Reference proteome</keyword>
<dbReference type="InterPro" id="IPR001466">
    <property type="entry name" value="Beta-lactam-related"/>
</dbReference>
<dbReference type="AlphaFoldDB" id="A0A517U0B8"/>
<organism evidence="3 4">
    <name type="scientific">Lacipirellula limnantheis</name>
    <dbReference type="NCBI Taxonomy" id="2528024"/>
    <lineage>
        <taxon>Bacteria</taxon>
        <taxon>Pseudomonadati</taxon>
        <taxon>Planctomycetota</taxon>
        <taxon>Planctomycetia</taxon>
        <taxon>Pirellulales</taxon>
        <taxon>Lacipirellulaceae</taxon>
        <taxon>Lacipirellula</taxon>
    </lineage>
</organism>
<dbReference type="SUPFAM" id="SSF56601">
    <property type="entry name" value="beta-lactamase/transpeptidase-like"/>
    <property type="match status" value="1"/>
</dbReference>
<protein>
    <submittedName>
        <fullName evidence="3">Penicillin-binding protein 4</fullName>
    </submittedName>
</protein>
<evidence type="ECO:0000259" key="1">
    <source>
        <dbReference type="Pfam" id="PF00144"/>
    </source>
</evidence>
<dbReference type="SUPFAM" id="SSF103247">
    <property type="entry name" value="TT1751-like"/>
    <property type="match status" value="1"/>
</dbReference>
<dbReference type="Pfam" id="PF03625">
    <property type="entry name" value="DUF302"/>
    <property type="match status" value="1"/>
</dbReference>
<evidence type="ECO:0000259" key="2">
    <source>
        <dbReference type="Pfam" id="PF03625"/>
    </source>
</evidence>
<name>A0A517U0B8_9BACT</name>
<dbReference type="InterPro" id="IPR050491">
    <property type="entry name" value="AmpC-like"/>
</dbReference>
<evidence type="ECO:0000313" key="4">
    <source>
        <dbReference type="Proteomes" id="UP000317909"/>
    </source>
</evidence>
<dbReference type="Gene3D" id="3.40.710.10">
    <property type="entry name" value="DD-peptidase/beta-lactamase superfamily"/>
    <property type="match status" value="1"/>
</dbReference>
<dbReference type="PANTHER" id="PTHR46825:SF9">
    <property type="entry name" value="BETA-LACTAMASE-RELATED DOMAIN-CONTAINING PROTEIN"/>
    <property type="match status" value="1"/>
</dbReference>
<dbReference type="InterPro" id="IPR035923">
    <property type="entry name" value="TT1751-like_sf"/>
</dbReference>
<accession>A0A517U0B8</accession>
<dbReference type="RefSeq" id="WP_168206936.1">
    <property type="nucleotide sequence ID" value="NZ_CP036339.1"/>
</dbReference>